<dbReference type="PANTHER" id="PTHR46344">
    <property type="entry name" value="OS02G0202900 PROTEIN"/>
    <property type="match status" value="1"/>
</dbReference>
<evidence type="ECO:0000256" key="1">
    <source>
        <dbReference type="ARBA" id="ARBA00022441"/>
    </source>
</evidence>
<dbReference type="InterPro" id="IPR015915">
    <property type="entry name" value="Kelch-typ_b-propeller"/>
</dbReference>
<dbReference type="InterPro" id="IPR006652">
    <property type="entry name" value="Kelch_1"/>
</dbReference>
<gene>
    <name evidence="3" type="ORF">PGLA1383_LOCUS28003</name>
</gene>
<name>A0A813F9E4_POLGL</name>
<dbReference type="AlphaFoldDB" id="A0A813F9E4"/>
<comment type="caution">
    <text evidence="3">The sequence shown here is derived from an EMBL/GenBank/DDBJ whole genome shotgun (WGS) entry which is preliminary data.</text>
</comment>
<proteinExistence type="predicted"/>
<dbReference type="SMART" id="SM00612">
    <property type="entry name" value="Kelch"/>
    <property type="match status" value="5"/>
</dbReference>
<dbReference type="Gene3D" id="2.120.10.80">
    <property type="entry name" value="Kelch-type beta propeller"/>
    <property type="match status" value="2"/>
</dbReference>
<dbReference type="OrthoDB" id="45365at2759"/>
<dbReference type="EMBL" id="CAJNNV010024560">
    <property type="protein sequence ID" value="CAE8610176.1"/>
    <property type="molecule type" value="Genomic_DNA"/>
</dbReference>
<sequence length="378" mass="39977">MDSQDLVHAASAGLLEVLQLPGLAEVVLFCAAPSAARRAAAVSRHLHALLSPLLPEIERLVPRRICVVGGHGGRGMGPHEPLCTAQLFDTVGGCWESLPGPTSARYDCAMAASEGFLYVIGGRCVLDQAMSSVERLDLGSAKQKLWQPMPSLLVPRYQCAAAAVSGIVFVAGGFDGLEPLSTAECLIEGFHAGFRESDGSTDLRWRPLPDLDTARGRCAACSLGGWFYLLGGMDAGYRSLSAVDRLPGPKLLKQATEFIWTPLPQMLQARGGCAAVRVGDAILAIGGVADGWAALSDVERFDPMEGCWQHLQPMGRPRRECAAAVVAGVVYVMGGVSHAGRCTATAECWDTAAEAPCWHPSDAMSEARCSCNATTLWA</sequence>
<organism evidence="3 4">
    <name type="scientific">Polarella glacialis</name>
    <name type="common">Dinoflagellate</name>
    <dbReference type="NCBI Taxonomy" id="89957"/>
    <lineage>
        <taxon>Eukaryota</taxon>
        <taxon>Sar</taxon>
        <taxon>Alveolata</taxon>
        <taxon>Dinophyceae</taxon>
        <taxon>Suessiales</taxon>
        <taxon>Suessiaceae</taxon>
        <taxon>Polarella</taxon>
    </lineage>
</organism>
<protein>
    <submittedName>
        <fullName evidence="3">Uncharacterized protein</fullName>
    </submittedName>
</protein>
<keyword evidence="4" id="KW-1185">Reference proteome</keyword>
<dbReference type="SUPFAM" id="SSF50965">
    <property type="entry name" value="Galactose oxidase, central domain"/>
    <property type="match status" value="1"/>
</dbReference>
<keyword evidence="1" id="KW-0880">Kelch repeat</keyword>
<evidence type="ECO:0000256" key="2">
    <source>
        <dbReference type="ARBA" id="ARBA00022737"/>
    </source>
</evidence>
<dbReference type="PANTHER" id="PTHR46344:SF27">
    <property type="entry name" value="KELCH REPEAT SUPERFAMILY PROTEIN"/>
    <property type="match status" value="1"/>
</dbReference>
<accession>A0A813F9E4</accession>
<evidence type="ECO:0000313" key="4">
    <source>
        <dbReference type="Proteomes" id="UP000654075"/>
    </source>
</evidence>
<keyword evidence="2" id="KW-0677">Repeat</keyword>
<reference evidence="3" key="1">
    <citation type="submission" date="2021-02" db="EMBL/GenBank/DDBJ databases">
        <authorList>
            <person name="Dougan E. K."/>
            <person name="Rhodes N."/>
            <person name="Thang M."/>
            <person name="Chan C."/>
        </authorList>
    </citation>
    <scope>NUCLEOTIDE SEQUENCE</scope>
</reference>
<dbReference type="Proteomes" id="UP000654075">
    <property type="component" value="Unassembled WGS sequence"/>
</dbReference>
<dbReference type="Pfam" id="PF01344">
    <property type="entry name" value="Kelch_1"/>
    <property type="match status" value="4"/>
</dbReference>
<evidence type="ECO:0000313" key="3">
    <source>
        <dbReference type="EMBL" id="CAE8610176.1"/>
    </source>
</evidence>
<dbReference type="InterPro" id="IPR011043">
    <property type="entry name" value="Gal_Oxase/kelch_b-propeller"/>
</dbReference>